<sequence length="168" mass="19081">MCFATLPLPLPPFDFDVLFSGRQRLCQSDCRFLRRISSGAPCCGRHGQSLTLCPLSHRHSQPHLDPSQNQNQMCLVPMWPRRLHFEEAISIRLSAAEGGQKRHKREKGVSDDDDDDASSAAAWWGKLCKNDSTIYTEKNMYVIKLGISPYKALAYMGDVVFIHLQKHH</sequence>
<gene>
    <name evidence="1" type="ORF">HDC10042</name>
</gene>
<organism evidence="1">
    <name type="scientific">Drosophila melanogaster</name>
    <name type="common">Fruit fly</name>
    <dbReference type="NCBI Taxonomy" id="7227"/>
    <lineage>
        <taxon>Eukaryota</taxon>
        <taxon>Metazoa</taxon>
        <taxon>Ecdysozoa</taxon>
        <taxon>Arthropoda</taxon>
        <taxon>Hexapoda</taxon>
        <taxon>Insecta</taxon>
        <taxon>Pterygota</taxon>
        <taxon>Neoptera</taxon>
        <taxon>Endopterygota</taxon>
        <taxon>Diptera</taxon>
        <taxon>Brachycera</taxon>
        <taxon>Muscomorpha</taxon>
        <taxon>Ephydroidea</taxon>
        <taxon>Drosophilidae</taxon>
        <taxon>Drosophila</taxon>
        <taxon>Sophophora</taxon>
    </lineage>
</organism>
<accession>Q6IL85</accession>
<proteinExistence type="predicted"/>
<dbReference type="AlphaFoldDB" id="Q6IL85"/>
<name>Q6IL85_DROME</name>
<protein>
    <submittedName>
        <fullName evidence="1">HDC10042</fullName>
    </submittedName>
</protein>
<evidence type="ECO:0000313" key="1">
    <source>
        <dbReference type="EMBL" id="DAA02976.1"/>
    </source>
</evidence>
<dbReference type="EMBL" id="BK002131">
    <property type="protein sequence ID" value="DAA02976.1"/>
    <property type="molecule type" value="Genomic_DNA"/>
</dbReference>
<reference evidence="1" key="1">
    <citation type="journal article" date="2003" name="Genome Biol.">
        <title>An integrated gene annotation and transcriptional profiling approach towards the full gene content of the Drosophila genome.</title>
        <authorList>
            <person name="Hild M."/>
            <person name="Beckmann B."/>
            <person name="Haas S.A."/>
            <person name="Koch B."/>
            <person name="Solovyev V."/>
            <person name="Busold C."/>
            <person name="Fellenberg K."/>
            <person name="Boutros M."/>
            <person name="Vingron M."/>
            <person name="Sauer F."/>
            <person name="Hoheisel J.D."/>
            <person name="Paro R."/>
        </authorList>
    </citation>
    <scope>NUCLEOTIDE SEQUENCE</scope>
</reference>